<evidence type="ECO:0000313" key="3">
    <source>
        <dbReference type="Proteomes" id="UP000654345"/>
    </source>
</evidence>
<keyword evidence="1" id="KW-0472">Membrane</keyword>
<dbReference type="RefSeq" id="WP_201375303.1">
    <property type="nucleotide sequence ID" value="NZ_BNJG01000003.1"/>
</dbReference>
<feature type="transmembrane region" description="Helical" evidence="1">
    <location>
        <begin position="26"/>
        <end position="48"/>
    </location>
</feature>
<feature type="transmembrane region" description="Helical" evidence="1">
    <location>
        <begin position="95"/>
        <end position="113"/>
    </location>
</feature>
<reference evidence="2 3" key="1">
    <citation type="journal article" date="2021" name="Int. J. Syst. Evol. Microbiol.">
        <title>Reticulibacter mediterranei gen. nov., sp. nov., within the new family Reticulibacteraceae fam. nov., and Ktedonospora formicarum gen. nov., sp. nov., Ktedonobacter robiniae sp. nov., Dictyobacter formicarum sp. nov. and Dictyobacter arantiisoli sp. nov., belonging to the class Ktedonobacteria.</title>
        <authorList>
            <person name="Yabe S."/>
            <person name="Zheng Y."/>
            <person name="Wang C.M."/>
            <person name="Sakai Y."/>
            <person name="Abe K."/>
            <person name="Yokota A."/>
            <person name="Donadio S."/>
            <person name="Cavaletti L."/>
            <person name="Monciardini P."/>
        </authorList>
    </citation>
    <scope>NUCLEOTIDE SEQUENCE [LARGE SCALE GENOMIC DNA]</scope>
    <source>
        <strain evidence="2 3">SOSP1-30</strain>
    </source>
</reference>
<accession>A0ABQ3V1Q8</accession>
<name>A0ABQ3V1Q8_9CHLR</name>
<keyword evidence="1" id="KW-0812">Transmembrane</keyword>
<feature type="transmembrane region" description="Helical" evidence="1">
    <location>
        <begin position="181"/>
        <end position="200"/>
    </location>
</feature>
<comment type="caution">
    <text evidence="2">The sequence shown here is derived from an EMBL/GenBank/DDBJ whole genome shotgun (WGS) entry which is preliminary data.</text>
</comment>
<dbReference type="EMBL" id="BNJG01000003">
    <property type="protein sequence ID" value="GHO59089.1"/>
    <property type="molecule type" value="Genomic_DNA"/>
</dbReference>
<keyword evidence="1" id="KW-1133">Transmembrane helix</keyword>
<protein>
    <submittedName>
        <fullName evidence="2">Uncharacterized protein</fullName>
    </submittedName>
</protein>
<feature type="transmembrane region" description="Helical" evidence="1">
    <location>
        <begin position="63"/>
        <end position="83"/>
    </location>
</feature>
<gene>
    <name evidence="2" type="ORF">KSB_75640</name>
</gene>
<evidence type="ECO:0000313" key="2">
    <source>
        <dbReference type="EMBL" id="GHO59089.1"/>
    </source>
</evidence>
<keyword evidence="3" id="KW-1185">Reference proteome</keyword>
<evidence type="ECO:0000256" key="1">
    <source>
        <dbReference type="SAM" id="Phobius"/>
    </source>
</evidence>
<proteinExistence type="predicted"/>
<organism evidence="2 3">
    <name type="scientific">Ktedonobacter robiniae</name>
    <dbReference type="NCBI Taxonomy" id="2778365"/>
    <lineage>
        <taxon>Bacteria</taxon>
        <taxon>Bacillati</taxon>
        <taxon>Chloroflexota</taxon>
        <taxon>Ktedonobacteria</taxon>
        <taxon>Ktedonobacterales</taxon>
        <taxon>Ktedonobacteraceae</taxon>
        <taxon>Ktedonobacter</taxon>
    </lineage>
</organism>
<dbReference type="Proteomes" id="UP000654345">
    <property type="component" value="Unassembled WGS sequence"/>
</dbReference>
<sequence length="216" mass="24084">MRDKPSPDASQLSFFKRLQMLADKGAKVFSIAFLALSAIAFIVATLVVSNNYDPLTVHVDAPALLRIALFCPLVIAVGIVLVLGRRRFSVLRLNYWQIFLIILGAGLGLYLSYQHILYHRVCCDIVYTEARGYPLGASIFSWEPTHSPPYSWNEIDALIGQHSGQVGQVIDWPTIFANGMFYANATLILVVTLRCMLLLPGRFIGRKNARASLQRT</sequence>